<dbReference type="Proteomes" id="UP001460270">
    <property type="component" value="Unassembled WGS sequence"/>
</dbReference>
<accession>A0AAW0MQ18</accession>
<comment type="caution">
    <text evidence="1">The sequence shown here is derived from an EMBL/GenBank/DDBJ whole genome shotgun (WGS) entry which is preliminary data.</text>
</comment>
<proteinExistence type="predicted"/>
<sequence length="205" mass="23285">MEDNLQTEPSSDKSDVQVEKQTALRSNVLPEVQHRRQLWSLYIWDKASCSGLAYEVVRNIYKGQEKVDTFELARDIRYRLMNRLNRLNICVAPDVYTMKCVAKNVHRELCRKQKAEWVAAGAMTDDGIRTSIVDIICTHLKTMQINGLWMDVIASNICPLCPSLLLFSHLPPPFLPILSGAPSPSSLSLTLSLPRCLFFHEIKAL</sequence>
<reference evidence="2" key="1">
    <citation type="submission" date="2024-04" db="EMBL/GenBank/DDBJ databases">
        <title>Salinicola lusitanus LLJ914,a marine bacterium isolated from the Okinawa Trough.</title>
        <authorList>
            <person name="Li J."/>
        </authorList>
    </citation>
    <scope>NUCLEOTIDE SEQUENCE [LARGE SCALE GENOMIC DNA]</scope>
</reference>
<organism evidence="1 2">
    <name type="scientific">Mugilogobius chulae</name>
    <name type="common">yellowstripe goby</name>
    <dbReference type="NCBI Taxonomy" id="88201"/>
    <lineage>
        <taxon>Eukaryota</taxon>
        <taxon>Metazoa</taxon>
        <taxon>Chordata</taxon>
        <taxon>Craniata</taxon>
        <taxon>Vertebrata</taxon>
        <taxon>Euteleostomi</taxon>
        <taxon>Actinopterygii</taxon>
        <taxon>Neopterygii</taxon>
        <taxon>Teleostei</taxon>
        <taxon>Neoteleostei</taxon>
        <taxon>Acanthomorphata</taxon>
        <taxon>Gobiaria</taxon>
        <taxon>Gobiiformes</taxon>
        <taxon>Gobioidei</taxon>
        <taxon>Gobiidae</taxon>
        <taxon>Gobionellinae</taxon>
        <taxon>Mugilogobius</taxon>
    </lineage>
</organism>
<name>A0AAW0MQ18_9GOBI</name>
<dbReference type="AlphaFoldDB" id="A0AAW0MQ18"/>
<evidence type="ECO:0000313" key="2">
    <source>
        <dbReference type="Proteomes" id="UP001460270"/>
    </source>
</evidence>
<protein>
    <submittedName>
        <fullName evidence="1">Uncharacterized protein</fullName>
    </submittedName>
</protein>
<dbReference type="EMBL" id="JBBPFD010000021">
    <property type="protein sequence ID" value="KAK7882862.1"/>
    <property type="molecule type" value="Genomic_DNA"/>
</dbReference>
<gene>
    <name evidence="1" type="ORF">WMY93_029036</name>
</gene>
<evidence type="ECO:0000313" key="1">
    <source>
        <dbReference type="EMBL" id="KAK7882862.1"/>
    </source>
</evidence>
<keyword evidence="2" id="KW-1185">Reference proteome</keyword>